<sequence length="109" mass="12422">MTQKPVIPRALASQDVDQAIAYYLEQQAEAAALGFIDALEHAYRQIGRYPESGSPRYAHELDLPGLRSWPVKGYPYMVFYVDSTEHIDVWRVLHGTCDIPAWFSSHGQR</sequence>
<comment type="similarity">
    <text evidence="1">Belongs to the RelE toxin family.</text>
</comment>
<dbReference type="RefSeq" id="WP_092368021.1">
    <property type="nucleotide sequence ID" value="NZ_FNBM01000004.1"/>
</dbReference>
<dbReference type="PANTHER" id="PTHR33755">
    <property type="entry name" value="TOXIN PARE1-RELATED"/>
    <property type="match status" value="1"/>
</dbReference>
<organism evidence="3 4">
    <name type="scientific">Phytopseudomonas seleniipraecipitans</name>
    <dbReference type="NCBI Taxonomy" id="640205"/>
    <lineage>
        <taxon>Bacteria</taxon>
        <taxon>Pseudomonadati</taxon>
        <taxon>Pseudomonadota</taxon>
        <taxon>Gammaproteobacteria</taxon>
        <taxon>Pseudomonadales</taxon>
        <taxon>Pseudomonadaceae</taxon>
        <taxon>Phytopseudomonas</taxon>
    </lineage>
</organism>
<evidence type="ECO:0000256" key="2">
    <source>
        <dbReference type="ARBA" id="ARBA00022649"/>
    </source>
</evidence>
<evidence type="ECO:0000313" key="3">
    <source>
        <dbReference type="EMBL" id="SDF74524.1"/>
    </source>
</evidence>
<dbReference type="Gene3D" id="3.30.2310.20">
    <property type="entry name" value="RelE-like"/>
    <property type="match status" value="1"/>
</dbReference>
<dbReference type="Proteomes" id="UP000243378">
    <property type="component" value="Unassembled WGS sequence"/>
</dbReference>
<dbReference type="InterPro" id="IPR051803">
    <property type="entry name" value="TA_system_RelE-like_toxin"/>
</dbReference>
<evidence type="ECO:0000313" key="4">
    <source>
        <dbReference type="Proteomes" id="UP000243378"/>
    </source>
</evidence>
<accession>A0A1G7NKC5</accession>
<keyword evidence="2" id="KW-1277">Toxin-antitoxin system</keyword>
<dbReference type="STRING" id="640205.SAMN05216381_2329"/>
<dbReference type="OrthoDB" id="276174at2"/>
<dbReference type="InterPro" id="IPR007712">
    <property type="entry name" value="RelE/ParE_toxin"/>
</dbReference>
<protein>
    <submittedName>
        <fullName evidence="3">Toxin ParE1/3/4</fullName>
    </submittedName>
</protein>
<dbReference type="Pfam" id="PF05016">
    <property type="entry name" value="ParE_toxin"/>
    <property type="match status" value="1"/>
</dbReference>
<evidence type="ECO:0000256" key="1">
    <source>
        <dbReference type="ARBA" id="ARBA00006226"/>
    </source>
</evidence>
<dbReference type="PANTHER" id="PTHR33755:SF8">
    <property type="entry name" value="TOXIN PARE2"/>
    <property type="match status" value="1"/>
</dbReference>
<gene>
    <name evidence="3" type="ORF">SAMN05216381_2329</name>
</gene>
<reference evidence="3 4" key="1">
    <citation type="submission" date="2016-10" db="EMBL/GenBank/DDBJ databases">
        <authorList>
            <person name="de Groot N.N."/>
        </authorList>
    </citation>
    <scope>NUCLEOTIDE SEQUENCE [LARGE SCALE GENOMIC DNA]</scope>
    <source>
        <strain evidence="3 4">LMG 25475</strain>
    </source>
</reference>
<dbReference type="EMBL" id="FNBM01000004">
    <property type="protein sequence ID" value="SDF74524.1"/>
    <property type="molecule type" value="Genomic_DNA"/>
</dbReference>
<proteinExistence type="inferred from homology"/>
<dbReference type="InterPro" id="IPR035093">
    <property type="entry name" value="RelE/ParE_toxin_dom_sf"/>
</dbReference>
<dbReference type="AlphaFoldDB" id="A0A1G7NKC5"/>
<name>A0A1G7NKC5_9GAMM</name>